<dbReference type="RefSeq" id="WP_092849466.1">
    <property type="nucleotide sequence ID" value="NZ_FOPY01000017.1"/>
</dbReference>
<protein>
    <recommendedName>
        <fullName evidence="3">DUF4235 domain-containing protein</fullName>
    </recommendedName>
</protein>
<organism evidence="1 2">
    <name type="scientific">Modicisalibacter xianhensis</name>
    <dbReference type="NCBI Taxonomy" id="442341"/>
    <lineage>
        <taxon>Bacteria</taxon>
        <taxon>Pseudomonadati</taxon>
        <taxon>Pseudomonadota</taxon>
        <taxon>Gammaproteobacteria</taxon>
        <taxon>Oceanospirillales</taxon>
        <taxon>Halomonadaceae</taxon>
        <taxon>Modicisalibacter</taxon>
    </lineage>
</organism>
<dbReference type="Pfam" id="PF14019">
    <property type="entry name" value="DUF4235"/>
    <property type="match status" value="1"/>
</dbReference>
<proteinExistence type="predicted"/>
<dbReference type="AlphaFoldDB" id="A0A1I3FAI2"/>
<evidence type="ECO:0008006" key="3">
    <source>
        <dbReference type="Google" id="ProtNLM"/>
    </source>
</evidence>
<gene>
    <name evidence="1" type="ORF">SAMN04487959_1175</name>
</gene>
<accession>A0A1I3FAI2</accession>
<evidence type="ECO:0000313" key="1">
    <source>
        <dbReference type="EMBL" id="SFI08192.1"/>
    </source>
</evidence>
<keyword evidence="2" id="KW-1185">Reference proteome</keyword>
<dbReference type="EMBL" id="FOPY01000017">
    <property type="protein sequence ID" value="SFI08192.1"/>
    <property type="molecule type" value="Genomic_DNA"/>
</dbReference>
<dbReference type="InterPro" id="IPR025329">
    <property type="entry name" value="DUF4235"/>
</dbReference>
<sequence>MREDRLWSLLSTGVAIAAGVTARKCAVKAYERQMGKPPMDPDDPDVQWRDALVWGAATGLLAGVARVVGRRAGQEAVRRVQGTSRARRMLEKLEP</sequence>
<evidence type="ECO:0000313" key="2">
    <source>
        <dbReference type="Proteomes" id="UP000199040"/>
    </source>
</evidence>
<dbReference type="Proteomes" id="UP000199040">
    <property type="component" value="Unassembled WGS sequence"/>
</dbReference>
<reference evidence="1 2" key="1">
    <citation type="submission" date="2016-10" db="EMBL/GenBank/DDBJ databases">
        <authorList>
            <person name="de Groot N.N."/>
        </authorList>
    </citation>
    <scope>NUCLEOTIDE SEQUENCE [LARGE SCALE GENOMIC DNA]</scope>
    <source>
        <strain evidence="1 2">CGMCC 1.6848</strain>
    </source>
</reference>
<name>A0A1I3FAI2_9GAMM</name>